<dbReference type="Proteomes" id="UP000304953">
    <property type="component" value="Unassembled WGS sequence"/>
</dbReference>
<name>A0AC61S207_9FIRM</name>
<keyword evidence="2" id="KW-1185">Reference proteome</keyword>
<evidence type="ECO:0000313" key="1">
    <source>
        <dbReference type="EMBL" id="TGY97982.1"/>
    </source>
</evidence>
<gene>
    <name evidence="1" type="ORF">E5329_02350</name>
</gene>
<evidence type="ECO:0000313" key="2">
    <source>
        <dbReference type="Proteomes" id="UP000304953"/>
    </source>
</evidence>
<protein>
    <submittedName>
        <fullName evidence="1">ABC transporter permease</fullName>
    </submittedName>
</protein>
<dbReference type="EMBL" id="SRYA01000003">
    <property type="protein sequence ID" value="TGY97982.1"/>
    <property type="molecule type" value="Genomic_DNA"/>
</dbReference>
<sequence length="406" mass="45750">MIRFEIKKIFSKSMNKMALIVLTAALVIVCILTINNIEYIEYINGQKKVSTGIAAAQKIRDAKNQWAGPLTEETLSKVIQKNNEINSSPEALSDDYREQDKAYAKKQSISAITQLISSAFSKLNDYDGYRADSVTAEEVKGLYQQRIASLEEWLASGEEFFTDAEKDFLITQYQKLDTPFYYEYENNWEALLQNISTFLLVLALAIGFFVSGVFSDEFQLKADSIFFSCRLGRNKAILAKMEAAFLVATALYAIFAFLYTFIVLLLLGTDGSSCPIQFDMWRSSYNITFLQAYLLILAGGYIGTLFSSLAAMIVSAKTHSTVLAIIVPFILLCLFPFLSRIITLPGLCSFFPDQLLEIYIHLRYFVLCEIGGTIHNSVPVLLTFYLIVCVLLPPALYAIYKRTEIK</sequence>
<reference evidence="1" key="1">
    <citation type="submission" date="2019-04" db="EMBL/GenBank/DDBJ databases">
        <title>Microbes associate with the intestines of laboratory mice.</title>
        <authorList>
            <person name="Navarre W."/>
            <person name="Wong E."/>
            <person name="Huang K."/>
            <person name="Tropini C."/>
            <person name="Ng K."/>
            <person name="Yu B."/>
        </authorList>
    </citation>
    <scope>NUCLEOTIDE SEQUENCE</scope>
    <source>
        <strain evidence="1">NM01_1-7b</strain>
    </source>
</reference>
<organism evidence="1 2">
    <name type="scientific">Petralouisia muris</name>
    <dbReference type="NCBI Taxonomy" id="3032872"/>
    <lineage>
        <taxon>Bacteria</taxon>
        <taxon>Bacillati</taxon>
        <taxon>Bacillota</taxon>
        <taxon>Clostridia</taxon>
        <taxon>Lachnospirales</taxon>
        <taxon>Lachnospiraceae</taxon>
        <taxon>Petralouisia</taxon>
    </lineage>
</organism>
<comment type="caution">
    <text evidence="1">The sequence shown here is derived from an EMBL/GenBank/DDBJ whole genome shotgun (WGS) entry which is preliminary data.</text>
</comment>
<accession>A0AC61S207</accession>
<proteinExistence type="predicted"/>